<sequence length="199" mass="21355">MDDLLASLFTRARKLMDDFIGRIGGAAVAMPRAAFRKASKELRNIEDTLRAALNLMAVDVILPPPAPKRAAKPPAERAAPKPAATAPTTRVGVFNPCVPLEAPAKAPKSATAVRTPRTDAPTQEPTTESLLRRIARMQAVLDNPLPYAERVARYMDETAKVSSPDVMQYALQIALPHDLAKAPNAPRGLLALQPKCPPG</sequence>
<evidence type="ECO:0000256" key="1">
    <source>
        <dbReference type="SAM" id="MobiDB-lite"/>
    </source>
</evidence>
<name>A0A059G655_9PROT</name>
<feature type="region of interest" description="Disordered" evidence="1">
    <location>
        <begin position="64"/>
        <end position="87"/>
    </location>
</feature>
<evidence type="ECO:0000313" key="3">
    <source>
        <dbReference type="Proteomes" id="UP000024942"/>
    </source>
</evidence>
<dbReference type="PATRIC" id="fig|1280953.3.peg.2569"/>
<protein>
    <submittedName>
        <fullName evidence="2">Uncharacterized protein</fullName>
    </submittedName>
</protein>
<keyword evidence="3" id="KW-1185">Reference proteome</keyword>
<dbReference type="Proteomes" id="UP000024942">
    <property type="component" value="Unassembled WGS sequence"/>
</dbReference>
<dbReference type="EMBL" id="ARYL01000019">
    <property type="protein sequence ID" value="KDA01928.1"/>
    <property type="molecule type" value="Genomic_DNA"/>
</dbReference>
<evidence type="ECO:0000313" key="2">
    <source>
        <dbReference type="EMBL" id="KDA01928.1"/>
    </source>
</evidence>
<reference evidence="2 3" key="1">
    <citation type="journal article" date="2014" name="Antonie Van Leeuwenhoek">
        <title>Hyphomonas beringensis sp. nov. and Hyphomonas chukchiensis sp. nov., isolated from surface seawater of the Bering Sea and Chukchi Sea.</title>
        <authorList>
            <person name="Li C."/>
            <person name="Lai Q."/>
            <person name="Li G."/>
            <person name="Dong C."/>
            <person name="Wang J."/>
            <person name="Liao Y."/>
            <person name="Shao Z."/>
        </authorList>
    </citation>
    <scope>NUCLEOTIDE SEQUENCE [LARGE SCALE GENOMIC DNA]</scope>
    <source>
        <strain evidence="2 3">SCH89</strain>
    </source>
</reference>
<dbReference type="OrthoDB" id="9830640at2"/>
<dbReference type="AlphaFoldDB" id="A0A059G655"/>
<comment type="caution">
    <text evidence="2">The sequence shown here is derived from an EMBL/GenBank/DDBJ whole genome shotgun (WGS) entry which is preliminary data.</text>
</comment>
<feature type="region of interest" description="Disordered" evidence="1">
    <location>
        <begin position="105"/>
        <end position="127"/>
    </location>
</feature>
<accession>A0A059G655</accession>
<organism evidence="2 3">
    <name type="scientific">Hyphomonas oceanitis SCH89</name>
    <dbReference type="NCBI Taxonomy" id="1280953"/>
    <lineage>
        <taxon>Bacteria</taxon>
        <taxon>Pseudomonadati</taxon>
        <taxon>Pseudomonadota</taxon>
        <taxon>Alphaproteobacteria</taxon>
        <taxon>Hyphomonadales</taxon>
        <taxon>Hyphomonadaceae</taxon>
        <taxon>Hyphomonas</taxon>
    </lineage>
</organism>
<gene>
    <name evidence="2" type="ORF">HOC_12762</name>
</gene>
<dbReference type="RefSeq" id="WP_035539192.1">
    <property type="nucleotide sequence ID" value="NZ_ARYL01000019.1"/>
</dbReference>
<proteinExistence type="predicted"/>